<gene>
    <name evidence="1" type="ORF">GCM10008090_26530</name>
</gene>
<dbReference type="Proteomes" id="UP000614811">
    <property type="component" value="Unassembled WGS sequence"/>
</dbReference>
<dbReference type="RefSeq" id="WP_189402078.1">
    <property type="nucleotide sequence ID" value="NZ_BMXA01000005.1"/>
</dbReference>
<protein>
    <recommendedName>
        <fullName evidence="3">PepSY domain-containing protein</fullName>
    </recommendedName>
</protein>
<dbReference type="EMBL" id="BMXA01000005">
    <property type="protein sequence ID" value="GHA15654.1"/>
    <property type="molecule type" value="Genomic_DNA"/>
</dbReference>
<sequence>MRIHSILISALIIASWSGTDAVAQVFPQTGAWLNTSVVAQNGEIRSRNDVIQEVKRRYNAKVLRIELSRDQTVYRVRILMPDGKVRNLSINARR</sequence>
<reference evidence="1" key="2">
    <citation type="submission" date="2020-09" db="EMBL/GenBank/DDBJ databases">
        <authorList>
            <person name="Sun Q."/>
            <person name="Kim S."/>
        </authorList>
    </citation>
    <scope>NUCLEOTIDE SEQUENCE</scope>
    <source>
        <strain evidence="1">KCTC 12711</strain>
    </source>
</reference>
<organism evidence="1 2">
    <name type="scientific">Arenicella chitinivorans</name>
    <dbReference type="NCBI Taxonomy" id="1329800"/>
    <lineage>
        <taxon>Bacteria</taxon>
        <taxon>Pseudomonadati</taxon>
        <taxon>Pseudomonadota</taxon>
        <taxon>Gammaproteobacteria</taxon>
        <taxon>Arenicellales</taxon>
        <taxon>Arenicellaceae</taxon>
        <taxon>Arenicella</taxon>
    </lineage>
</organism>
<reference evidence="1" key="1">
    <citation type="journal article" date="2014" name="Int. J. Syst. Evol. Microbiol.">
        <title>Complete genome sequence of Corynebacterium casei LMG S-19264T (=DSM 44701T), isolated from a smear-ripened cheese.</title>
        <authorList>
            <consortium name="US DOE Joint Genome Institute (JGI-PGF)"/>
            <person name="Walter F."/>
            <person name="Albersmeier A."/>
            <person name="Kalinowski J."/>
            <person name="Ruckert C."/>
        </authorList>
    </citation>
    <scope>NUCLEOTIDE SEQUENCE</scope>
    <source>
        <strain evidence="1">KCTC 12711</strain>
    </source>
</reference>
<evidence type="ECO:0000313" key="1">
    <source>
        <dbReference type="EMBL" id="GHA15654.1"/>
    </source>
</evidence>
<evidence type="ECO:0000313" key="2">
    <source>
        <dbReference type="Proteomes" id="UP000614811"/>
    </source>
</evidence>
<name>A0A918RXX8_9GAMM</name>
<evidence type="ECO:0008006" key="3">
    <source>
        <dbReference type="Google" id="ProtNLM"/>
    </source>
</evidence>
<keyword evidence="2" id="KW-1185">Reference proteome</keyword>
<comment type="caution">
    <text evidence="1">The sequence shown here is derived from an EMBL/GenBank/DDBJ whole genome shotgun (WGS) entry which is preliminary data.</text>
</comment>
<proteinExistence type="predicted"/>
<accession>A0A918RXX8</accession>
<dbReference type="AlphaFoldDB" id="A0A918RXX8"/>